<dbReference type="EMBL" id="JAUCMV010000004">
    <property type="protein sequence ID" value="KAK0406392.1"/>
    <property type="molecule type" value="Genomic_DNA"/>
</dbReference>
<keyword evidence="3" id="KW-1185">Reference proteome</keyword>
<organism evidence="2 3">
    <name type="scientific">Steinernema hermaphroditum</name>
    <dbReference type="NCBI Taxonomy" id="289476"/>
    <lineage>
        <taxon>Eukaryota</taxon>
        <taxon>Metazoa</taxon>
        <taxon>Ecdysozoa</taxon>
        <taxon>Nematoda</taxon>
        <taxon>Chromadorea</taxon>
        <taxon>Rhabditida</taxon>
        <taxon>Tylenchina</taxon>
        <taxon>Panagrolaimomorpha</taxon>
        <taxon>Strongyloidoidea</taxon>
        <taxon>Steinernematidae</taxon>
        <taxon>Steinernema</taxon>
    </lineage>
</organism>
<dbReference type="Proteomes" id="UP001175271">
    <property type="component" value="Unassembled WGS sequence"/>
</dbReference>
<evidence type="ECO:0008006" key="4">
    <source>
        <dbReference type="Google" id="ProtNLM"/>
    </source>
</evidence>
<feature type="chain" id="PRO_5041403508" description="Invertebrate defensins family profile domain-containing protein" evidence="1">
    <location>
        <begin position="19"/>
        <end position="88"/>
    </location>
</feature>
<keyword evidence="1" id="KW-0732">Signal</keyword>
<reference evidence="2" key="1">
    <citation type="submission" date="2023-06" db="EMBL/GenBank/DDBJ databases">
        <title>Genomic analysis of the entomopathogenic nematode Steinernema hermaphroditum.</title>
        <authorList>
            <person name="Schwarz E.M."/>
            <person name="Heppert J.K."/>
            <person name="Baniya A."/>
            <person name="Schwartz H.T."/>
            <person name="Tan C.-H."/>
            <person name="Antoshechkin I."/>
            <person name="Sternberg P.W."/>
            <person name="Goodrich-Blair H."/>
            <person name="Dillman A.R."/>
        </authorList>
    </citation>
    <scope>NUCLEOTIDE SEQUENCE</scope>
    <source>
        <strain evidence="2">PS9179</strain>
        <tissue evidence="2">Whole animal</tissue>
    </source>
</reference>
<name>A0AA39HKM1_9BILA</name>
<evidence type="ECO:0000256" key="1">
    <source>
        <dbReference type="SAM" id="SignalP"/>
    </source>
</evidence>
<dbReference type="AlphaFoldDB" id="A0AA39HKM1"/>
<comment type="caution">
    <text evidence="2">The sequence shown here is derived from an EMBL/GenBank/DDBJ whole genome shotgun (WGS) entry which is preliminary data.</text>
</comment>
<feature type="signal peptide" evidence="1">
    <location>
        <begin position="1"/>
        <end position="18"/>
    </location>
</feature>
<evidence type="ECO:0000313" key="3">
    <source>
        <dbReference type="Proteomes" id="UP001175271"/>
    </source>
</evidence>
<accession>A0AA39HKM1</accession>
<protein>
    <recommendedName>
        <fullName evidence="4">Invertebrate defensins family profile domain-containing protein</fullName>
    </recommendedName>
</protein>
<gene>
    <name evidence="2" type="ORF">QR680_018546</name>
</gene>
<proteinExistence type="predicted"/>
<sequence>MRLCLPLVLLCFFLPVEPTSMRMKISLFKEILLMHPNVIVPSLKQLEDCCYGADYCLTKCLLNGHGSGHCSDGGSCGSSCICSEKGDV</sequence>
<evidence type="ECO:0000313" key="2">
    <source>
        <dbReference type="EMBL" id="KAK0406392.1"/>
    </source>
</evidence>